<proteinExistence type="predicted"/>
<protein>
    <recommendedName>
        <fullName evidence="5">Cell wall-binding protein</fullName>
    </recommendedName>
</protein>
<organism evidence="3 4">
    <name type="scientific">Enterocloster asparagiformis</name>
    <dbReference type="NCBI Taxonomy" id="333367"/>
    <lineage>
        <taxon>Bacteria</taxon>
        <taxon>Bacillati</taxon>
        <taxon>Bacillota</taxon>
        <taxon>Clostridia</taxon>
        <taxon>Lachnospirales</taxon>
        <taxon>Lachnospiraceae</taxon>
        <taxon>Enterocloster</taxon>
    </lineage>
</organism>
<dbReference type="Proteomes" id="UP000283880">
    <property type="component" value="Unassembled WGS sequence"/>
</dbReference>
<evidence type="ECO:0008006" key="5">
    <source>
        <dbReference type="Google" id="ProtNLM"/>
    </source>
</evidence>
<keyword evidence="1" id="KW-0677">Repeat</keyword>
<name>A0A413F983_9FIRM</name>
<sequence length="255" mass="27861">MLRKILCATALAAALCLSLPSAALAAGPGTVSGNWRQENGQWYYYDTNGSMLTGWILVNGKYYYLYGDGHCAMNEITPDGYRVDESGAWYEVTRDILGQKFTVPVRFASPEVLGEAWGENSEALAGLGMAVSAAFGGTRKLSVSGDMIEYLSVQGDARYMGLYKDYQENGYRLDLRIRLDQGGAGENRYAEYSYGVFKAMAATVSSTPDLLEEAIYSAWQGQNTYGINRAAPVQVGDCTVTYEAGEGYGKFFIRP</sequence>
<dbReference type="PROSITE" id="PS51170">
    <property type="entry name" value="CW"/>
    <property type="match status" value="1"/>
</dbReference>
<evidence type="ECO:0000313" key="3">
    <source>
        <dbReference type="EMBL" id="RGX24586.1"/>
    </source>
</evidence>
<dbReference type="SUPFAM" id="SSF69360">
    <property type="entry name" value="Cell wall binding repeat"/>
    <property type="match status" value="1"/>
</dbReference>
<reference evidence="3 4" key="1">
    <citation type="submission" date="2018-08" db="EMBL/GenBank/DDBJ databases">
        <title>A genome reference for cultivated species of the human gut microbiota.</title>
        <authorList>
            <person name="Zou Y."/>
            <person name="Xue W."/>
            <person name="Luo G."/>
        </authorList>
    </citation>
    <scope>NUCLEOTIDE SEQUENCE [LARGE SCALE GENOMIC DNA]</scope>
    <source>
        <strain evidence="3 4">AF04-15</strain>
    </source>
</reference>
<evidence type="ECO:0000313" key="4">
    <source>
        <dbReference type="Proteomes" id="UP000283880"/>
    </source>
</evidence>
<comment type="caution">
    <text evidence="3">The sequence shown here is derived from an EMBL/GenBank/DDBJ whole genome shotgun (WGS) entry which is preliminary data.</text>
</comment>
<gene>
    <name evidence="3" type="ORF">DWV29_22745</name>
</gene>
<dbReference type="InterPro" id="IPR018337">
    <property type="entry name" value="Cell_wall/Cho-bd_repeat"/>
</dbReference>
<dbReference type="Gene3D" id="2.10.270.10">
    <property type="entry name" value="Cholin Binding"/>
    <property type="match status" value="1"/>
</dbReference>
<accession>A0A413F983</accession>
<dbReference type="AlphaFoldDB" id="A0A413F983"/>
<feature type="repeat" description="Cell wall-binding" evidence="2">
    <location>
        <begin position="32"/>
        <end position="51"/>
    </location>
</feature>
<dbReference type="OrthoDB" id="2066852at2"/>
<evidence type="ECO:0000256" key="2">
    <source>
        <dbReference type="PROSITE-ProRule" id="PRU00591"/>
    </source>
</evidence>
<dbReference type="EMBL" id="QSBM01000021">
    <property type="protein sequence ID" value="RGX24586.1"/>
    <property type="molecule type" value="Genomic_DNA"/>
</dbReference>
<evidence type="ECO:0000256" key="1">
    <source>
        <dbReference type="ARBA" id="ARBA00022737"/>
    </source>
</evidence>
<dbReference type="Pfam" id="PF19127">
    <property type="entry name" value="Choline_bind_3"/>
    <property type="match status" value="1"/>
</dbReference>